<keyword evidence="3" id="KW-0342">GTP-binding</keyword>
<evidence type="ECO:0000256" key="1">
    <source>
        <dbReference type="ARBA" id="ARBA00008535"/>
    </source>
</evidence>
<evidence type="ECO:0000313" key="6">
    <source>
        <dbReference type="Proteomes" id="UP000001514"/>
    </source>
</evidence>
<name>D8SSD2_SELML</name>
<evidence type="ECO:0000256" key="2">
    <source>
        <dbReference type="ARBA" id="ARBA00022741"/>
    </source>
</evidence>
<dbReference type="STRING" id="88036.D8SSD2"/>
<organism evidence="6">
    <name type="scientific">Selaginella moellendorffii</name>
    <name type="common">Spikemoss</name>
    <dbReference type="NCBI Taxonomy" id="88036"/>
    <lineage>
        <taxon>Eukaryota</taxon>
        <taxon>Viridiplantae</taxon>
        <taxon>Streptophyta</taxon>
        <taxon>Embryophyta</taxon>
        <taxon>Tracheophyta</taxon>
        <taxon>Lycopodiopsida</taxon>
        <taxon>Selaginellales</taxon>
        <taxon>Selaginellaceae</taxon>
        <taxon>Selaginella</taxon>
    </lineage>
</organism>
<protein>
    <recommendedName>
        <fullName evidence="4">AIG1-type G domain-containing protein</fullName>
    </recommendedName>
</protein>
<dbReference type="HOGENOM" id="CLU_010468_3_3_1"/>
<reference evidence="5 6" key="1">
    <citation type="journal article" date="2011" name="Science">
        <title>The Selaginella genome identifies genetic changes associated with the evolution of vascular plants.</title>
        <authorList>
            <person name="Banks J.A."/>
            <person name="Nishiyama T."/>
            <person name="Hasebe M."/>
            <person name="Bowman J.L."/>
            <person name="Gribskov M."/>
            <person name="dePamphilis C."/>
            <person name="Albert V.A."/>
            <person name="Aono N."/>
            <person name="Aoyama T."/>
            <person name="Ambrose B.A."/>
            <person name="Ashton N.W."/>
            <person name="Axtell M.J."/>
            <person name="Barker E."/>
            <person name="Barker M.S."/>
            <person name="Bennetzen J.L."/>
            <person name="Bonawitz N.D."/>
            <person name="Chapple C."/>
            <person name="Cheng C."/>
            <person name="Correa L.G."/>
            <person name="Dacre M."/>
            <person name="DeBarry J."/>
            <person name="Dreyer I."/>
            <person name="Elias M."/>
            <person name="Engstrom E.M."/>
            <person name="Estelle M."/>
            <person name="Feng L."/>
            <person name="Finet C."/>
            <person name="Floyd S.K."/>
            <person name="Frommer W.B."/>
            <person name="Fujita T."/>
            <person name="Gramzow L."/>
            <person name="Gutensohn M."/>
            <person name="Harholt J."/>
            <person name="Hattori M."/>
            <person name="Heyl A."/>
            <person name="Hirai T."/>
            <person name="Hiwatashi Y."/>
            <person name="Ishikawa M."/>
            <person name="Iwata M."/>
            <person name="Karol K.G."/>
            <person name="Koehler B."/>
            <person name="Kolukisaoglu U."/>
            <person name="Kubo M."/>
            <person name="Kurata T."/>
            <person name="Lalonde S."/>
            <person name="Li K."/>
            <person name="Li Y."/>
            <person name="Litt A."/>
            <person name="Lyons E."/>
            <person name="Manning G."/>
            <person name="Maruyama T."/>
            <person name="Michael T.P."/>
            <person name="Mikami K."/>
            <person name="Miyazaki S."/>
            <person name="Morinaga S."/>
            <person name="Murata T."/>
            <person name="Mueller-Roeber B."/>
            <person name="Nelson D.R."/>
            <person name="Obara M."/>
            <person name="Oguri Y."/>
            <person name="Olmstead R.G."/>
            <person name="Onodera N."/>
            <person name="Petersen B.L."/>
            <person name="Pils B."/>
            <person name="Prigge M."/>
            <person name="Rensing S.A."/>
            <person name="Riano-Pachon D.M."/>
            <person name="Roberts A.W."/>
            <person name="Sato Y."/>
            <person name="Scheller H.V."/>
            <person name="Schulz B."/>
            <person name="Schulz C."/>
            <person name="Shakirov E.V."/>
            <person name="Shibagaki N."/>
            <person name="Shinohara N."/>
            <person name="Shippen D.E."/>
            <person name="Soerensen I."/>
            <person name="Sotooka R."/>
            <person name="Sugimoto N."/>
            <person name="Sugita M."/>
            <person name="Sumikawa N."/>
            <person name="Tanurdzic M."/>
            <person name="Theissen G."/>
            <person name="Ulvskov P."/>
            <person name="Wakazuki S."/>
            <person name="Weng J.K."/>
            <person name="Willats W.W."/>
            <person name="Wipf D."/>
            <person name="Wolf P.G."/>
            <person name="Yang L."/>
            <person name="Zimmer A.D."/>
            <person name="Zhu Q."/>
            <person name="Mitros T."/>
            <person name="Hellsten U."/>
            <person name="Loque D."/>
            <person name="Otillar R."/>
            <person name="Salamov A."/>
            <person name="Schmutz J."/>
            <person name="Shapiro H."/>
            <person name="Lindquist E."/>
            <person name="Lucas S."/>
            <person name="Rokhsar D."/>
            <person name="Grigoriev I.V."/>
        </authorList>
    </citation>
    <scope>NUCLEOTIDE SEQUENCE [LARGE SCALE GENOMIC DNA]</scope>
</reference>
<dbReference type="FunCoup" id="D8SSD2">
    <property type="interactions" value="76"/>
</dbReference>
<dbReference type="FunFam" id="3.40.50.300:FF:000840">
    <property type="entry name" value="Immune-associated nucleotide-binding protein 9"/>
    <property type="match status" value="1"/>
</dbReference>
<keyword evidence="2" id="KW-0547">Nucleotide-binding</keyword>
<dbReference type="KEGG" id="smo:SELMODRAFT_24614"/>
<evidence type="ECO:0000313" key="5">
    <source>
        <dbReference type="EMBL" id="EFJ12798.1"/>
    </source>
</evidence>
<dbReference type="PANTHER" id="PTHR10903:SF184">
    <property type="entry name" value="GTP-BINDING PROTEIN A"/>
    <property type="match status" value="1"/>
</dbReference>
<dbReference type="SUPFAM" id="SSF52540">
    <property type="entry name" value="P-loop containing nucleoside triphosphate hydrolases"/>
    <property type="match status" value="1"/>
</dbReference>
<feature type="non-terminal residue" evidence="5">
    <location>
        <position position="1"/>
    </location>
</feature>
<dbReference type="AlphaFoldDB" id="D8SSD2"/>
<dbReference type="Pfam" id="PF04548">
    <property type="entry name" value="AIG1"/>
    <property type="match status" value="1"/>
</dbReference>
<keyword evidence="6" id="KW-1185">Reference proteome</keyword>
<dbReference type="InterPro" id="IPR027417">
    <property type="entry name" value="P-loop_NTPase"/>
</dbReference>
<dbReference type="Proteomes" id="UP000001514">
    <property type="component" value="Unassembled WGS sequence"/>
</dbReference>
<accession>D8SSD2</accession>
<evidence type="ECO:0000256" key="3">
    <source>
        <dbReference type="ARBA" id="ARBA00023134"/>
    </source>
</evidence>
<dbReference type="InterPro" id="IPR045058">
    <property type="entry name" value="GIMA/IAN/Toc"/>
</dbReference>
<dbReference type="EMBL" id="GL377637">
    <property type="protein sequence ID" value="EFJ12798.1"/>
    <property type="molecule type" value="Genomic_DNA"/>
</dbReference>
<dbReference type="eggNOG" id="ENOG502R7PE">
    <property type="taxonomic scope" value="Eukaryota"/>
</dbReference>
<dbReference type="PROSITE" id="PS51720">
    <property type="entry name" value="G_AIG1"/>
    <property type="match status" value="1"/>
</dbReference>
<sequence length="236" mass="25900">TLVLVGKTGSGKSATGNSILGGKRFNSRMSLGSVTRVCELGQITRPDGRRIRVIDTPGMFDTALDSKSIAREIGKCMDLAGDGLHGILLVLSAKSKFTEEEFAAVDAFEKMFGSGVLNYVVVVFTNGDALEDDGDGTSLEEFLSQNGTPGALKDLLHRCGDRKILFDNKSKDKRKLEAQRRDLLEIVDTMITANSRIPYTTEIFELAKVRVRVSRILPNFNGLIPGSRRSTREERE</sequence>
<dbReference type="PANTHER" id="PTHR10903">
    <property type="entry name" value="GTPASE, IMAP FAMILY MEMBER-RELATED"/>
    <property type="match status" value="1"/>
</dbReference>
<dbReference type="OMA" id="CGGQVCA"/>
<dbReference type="Gene3D" id="3.40.50.300">
    <property type="entry name" value="P-loop containing nucleotide triphosphate hydrolases"/>
    <property type="match status" value="1"/>
</dbReference>
<feature type="non-terminal residue" evidence="5">
    <location>
        <position position="236"/>
    </location>
</feature>
<dbReference type="InParanoid" id="D8SSD2"/>
<proteinExistence type="inferred from homology"/>
<feature type="domain" description="AIG1-type G" evidence="4">
    <location>
        <begin position="1"/>
        <end position="208"/>
    </location>
</feature>
<dbReference type="GO" id="GO:0005525">
    <property type="term" value="F:GTP binding"/>
    <property type="evidence" value="ECO:0007669"/>
    <property type="project" value="UniProtKB-KW"/>
</dbReference>
<evidence type="ECO:0000259" key="4">
    <source>
        <dbReference type="PROSITE" id="PS51720"/>
    </source>
</evidence>
<comment type="similarity">
    <text evidence="1">Belongs to the TRAFAC class TrmE-Era-EngA-EngB-Septin-like GTPase superfamily. AIG1/Toc34/Toc159-like paraseptin GTPase family. IAN subfamily.</text>
</comment>
<gene>
    <name evidence="5" type="ORF">SELMODRAFT_24614</name>
</gene>
<dbReference type="Gramene" id="EFJ12798">
    <property type="protein sequence ID" value="EFJ12798"/>
    <property type="gene ID" value="SELMODRAFT_24614"/>
</dbReference>
<dbReference type="CDD" id="cd01852">
    <property type="entry name" value="AIG1"/>
    <property type="match status" value="1"/>
</dbReference>
<dbReference type="InterPro" id="IPR006703">
    <property type="entry name" value="G_AIG1"/>
</dbReference>